<name>X1NCC1_9ZZZZ</name>
<dbReference type="Pfam" id="PF00248">
    <property type="entry name" value="Aldo_ket_red"/>
    <property type="match status" value="1"/>
</dbReference>
<dbReference type="InterPro" id="IPR019546">
    <property type="entry name" value="TAT_signal_bac_arc"/>
</dbReference>
<sequence>MKNDIIHKPHVSLTCSELSQQGEAMGRREFLKRVGCAGAGLALAAIQQQASARPVRRLPKRVLGRTKEKVSILGLGTAPVGEGPVGVQEGIKIFGEAIDRGITYIDTARIYGNAEEILGHLVPKRRDKLFIVTKVSTDNADRAERSLSESLRKLRTDHIDLVHIHSIGSKKLDRVLAKDGALEYLLKQKETGKIRFIGISGHNRPPNFVRMLKTDQIDVIMCVMNYADRNIYDFESKVLPEAKKRNVGCVA</sequence>
<dbReference type="InterPro" id="IPR020471">
    <property type="entry name" value="AKR"/>
</dbReference>
<feature type="domain" description="NADP-dependent oxidoreductase" evidence="1">
    <location>
        <begin position="73"/>
        <end position="251"/>
    </location>
</feature>
<dbReference type="InterPro" id="IPR006311">
    <property type="entry name" value="TAT_signal"/>
</dbReference>
<evidence type="ECO:0000259" key="1">
    <source>
        <dbReference type="Pfam" id="PF00248"/>
    </source>
</evidence>
<dbReference type="SUPFAM" id="SSF51430">
    <property type="entry name" value="NAD(P)-linked oxidoreductase"/>
    <property type="match status" value="1"/>
</dbReference>
<dbReference type="GO" id="GO:0016491">
    <property type="term" value="F:oxidoreductase activity"/>
    <property type="evidence" value="ECO:0007669"/>
    <property type="project" value="InterPro"/>
</dbReference>
<dbReference type="InterPro" id="IPR053135">
    <property type="entry name" value="AKR2_Oxidoreductase"/>
</dbReference>
<dbReference type="PRINTS" id="PR00069">
    <property type="entry name" value="ALDKETRDTASE"/>
</dbReference>
<dbReference type="CDD" id="cd19100">
    <property type="entry name" value="AKR_unchar"/>
    <property type="match status" value="1"/>
</dbReference>
<comment type="caution">
    <text evidence="2">The sequence shown here is derived from an EMBL/GenBank/DDBJ whole genome shotgun (WGS) entry which is preliminary data.</text>
</comment>
<evidence type="ECO:0000313" key="2">
    <source>
        <dbReference type="EMBL" id="GAI16319.1"/>
    </source>
</evidence>
<dbReference type="EMBL" id="BARV01006718">
    <property type="protein sequence ID" value="GAI16319.1"/>
    <property type="molecule type" value="Genomic_DNA"/>
</dbReference>
<organism evidence="2">
    <name type="scientific">marine sediment metagenome</name>
    <dbReference type="NCBI Taxonomy" id="412755"/>
    <lineage>
        <taxon>unclassified sequences</taxon>
        <taxon>metagenomes</taxon>
        <taxon>ecological metagenomes</taxon>
    </lineage>
</organism>
<gene>
    <name evidence="2" type="ORF">S06H3_13763</name>
</gene>
<dbReference type="PROSITE" id="PS51318">
    <property type="entry name" value="TAT"/>
    <property type="match status" value="1"/>
</dbReference>
<dbReference type="InterPro" id="IPR023210">
    <property type="entry name" value="NADP_OxRdtase_dom"/>
</dbReference>
<reference evidence="2" key="1">
    <citation type="journal article" date="2014" name="Front. Microbiol.">
        <title>High frequency of phylogenetically diverse reductive dehalogenase-homologous genes in deep subseafloor sedimentary metagenomes.</title>
        <authorList>
            <person name="Kawai M."/>
            <person name="Futagami T."/>
            <person name="Toyoda A."/>
            <person name="Takaki Y."/>
            <person name="Nishi S."/>
            <person name="Hori S."/>
            <person name="Arai W."/>
            <person name="Tsubouchi T."/>
            <person name="Morono Y."/>
            <person name="Uchiyama I."/>
            <person name="Ito T."/>
            <person name="Fujiyama A."/>
            <person name="Inagaki F."/>
            <person name="Takami H."/>
        </authorList>
    </citation>
    <scope>NUCLEOTIDE SEQUENCE</scope>
    <source>
        <strain evidence="2">Expedition CK06-06</strain>
    </source>
</reference>
<feature type="non-terminal residue" evidence="2">
    <location>
        <position position="251"/>
    </location>
</feature>
<dbReference type="PANTHER" id="PTHR43312:SF1">
    <property type="entry name" value="NADP-DEPENDENT OXIDOREDUCTASE DOMAIN-CONTAINING PROTEIN"/>
    <property type="match status" value="1"/>
</dbReference>
<dbReference type="Gene3D" id="3.20.20.100">
    <property type="entry name" value="NADP-dependent oxidoreductase domain"/>
    <property type="match status" value="1"/>
</dbReference>
<proteinExistence type="predicted"/>
<protein>
    <recommendedName>
        <fullName evidence="1">NADP-dependent oxidoreductase domain-containing protein</fullName>
    </recommendedName>
</protein>
<dbReference type="InterPro" id="IPR036812">
    <property type="entry name" value="NAD(P)_OxRdtase_dom_sf"/>
</dbReference>
<dbReference type="NCBIfam" id="TIGR01409">
    <property type="entry name" value="TAT_signal_seq"/>
    <property type="match status" value="1"/>
</dbReference>
<dbReference type="AlphaFoldDB" id="X1NCC1"/>
<accession>X1NCC1</accession>
<dbReference type="PANTHER" id="PTHR43312">
    <property type="entry name" value="D-THREO-ALDOSE 1-DEHYDROGENASE"/>
    <property type="match status" value="1"/>
</dbReference>